<dbReference type="SUPFAM" id="SSF53448">
    <property type="entry name" value="Nucleotide-diphospho-sugar transferases"/>
    <property type="match status" value="1"/>
</dbReference>
<dbReference type="GO" id="GO:0016758">
    <property type="term" value="F:hexosyltransferase activity"/>
    <property type="evidence" value="ECO:0007669"/>
    <property type="project" value="UniProtKB-ARBA"/>
</dbReference>
<sequence>MLVSIIIPNYNHAAFLTQRIESILNQTYQNFEIILLDDASKDDSVDNIERYKGHPKISKVLFNSQNSGSTFKQWQKGISLAQGKYIWIAESDDYADPEFLKRMLPLFESNEMDIGLAYCKSLPVDQNGVVYDESDWWMKRVDPIKWEKDFFNKGEKEVAEFLSVQCTIPNASAVLFDKRCFSQIKWEDVDYKICGDWHIYVSVLKKFDIAYCSSPLNYQRNHNLNARSRFTNRLLLEQIKTLSHIHKNFSVTKSIAYNKALDERLALLMAAVKNNAMSKKTFISTILLIRKFDHGFLSRFIRVFYGKLRGKNFNFS</sequence>
<proteinExistence type="predicted"/>
<evidence type="ECO:0000313" key="2">
    <source>
        <dbReference type="EMBL" id="TWR25377.1"/>
    </source>
</evidence>
<dbReference type="InterPro" id="IPR001173">
    <property type="entry name" value="Glyco_trans_2-like"/>
</dbReference>
<keyword evidence="2" id="KW-0808">Transferase</keyword>
<organism evidence="2 3">
    <name type="scientific">Mucilaginibacter achroorhodeus</name>
    <dbReference type="NCBI Taxonomy" id="2599294"/>
    <lineage>
        <taxon>Bacteria</taxon>
        <taxon>Pseudomonadati</taxon>
        <taxon>Bacteroidota</taxon>
        <taxon>Sphingobacteriia</taxon>
        <taxon>Sphingobacteriales</taxon>
        <taxon>Sphingobacteriaceae</taxon>
        <taxon>Mucilaginibacter</taxon>
    </lineage>
</organism>
<protein>
    <submittedName>
        <fullName evidence="2">Glycosyltransferase family 2 protein</fullName>
    </submittedName>
</protein>
<evidence type="ECO:0000313" key="3">
    <source>
        <dbReference type="Proteomes" id="UP000318010"/>
    </source>
</evidence>
<dbReference type="RefSeq" id="WP_146271802.1">
    <property type="nucleotide sequence ID" value="NZ_VOEI01000004.1"/>
</dbReference>
<keyword evidence="3" id="KW-1185">Reference proteome</keyword>
<evidence type="ECO:0000259" key="1">
    <source>
        <dbReference type="Pfam" id="PF00535"/>
    </source>
</evidence>
<dbReference type="Proteomes" id="UP000318010">
    <property type="component" value="Unassembled WGS sequence"/>
</dbReference>
<dbReference type="PANTHER" id="PTHR22916:SF3">
    <property type="entry name" value="UDP-GLCNAC:BETAGAL BETA-1,3-N-ACETYLGLUCOSAMINYLTRANSFERASE-LIKE PROTEIN 1"/>
    <property type="match status" value="1"/>
</dbReference>
<name>A0A563U189_9SPHI</name>
<dbReference type="Gene3D" id="3.90.550.10">
    <property type="entry name" value="Spore Coat Polysaccharide Biosynthesis Protein SpsA, Chain A"/>
    <property type="match status" value="1"/>
</dbReference>
<dbReference type="Pfam" id="PF00535">
    <property type="entry name" value="Glycos_transf_2"/>
    <property type="match status" value="1"/>
</dbReference>
<dbReference type="PANTHER" id="PTHR22916">
    <property type="entry name" value="GLYCOSYLTRANSFERASE"/>
    <property type="match status" value="1"/>
</dbReference>
<comment type="caution">
    <text evidence="2">The sequence shown here is derived from an EMBL/GenBank/DDBJ whole genome shotgun (WGS) entry which is preliminary data.</text>
</comment>
<dbReference type="EMBL" id="VOEI01000004">
    <property type="protein sequence ID" value="TWR25377.1"/>
    <property type="molecule type" value="Genomic_DNA"/>
</dbReference>
<feature type="domain" description="Glycosyltransferase 2-like" evidence="1">
    <location>
        <begin position="4"/>
        <end position="114"/>
    </location>
</feature>
<dbReference type="InterPro" id="IPR029044">
    <property type="entry name" value="Nucleotide-diphossugar_trans"/>
</dbReference>
<reference evidence="2 3" key="1">
    <citation type="submission" date="2019-07" db="EMBL/GenBank/DDBJ databases">
        <authorList>
            <person name="Kim J."/>
        </authorList>
    </citation>
    <scope>NUCLEOTIDE SEQUENCE [LARGE SCALE GENOMIC DNA]</scope>
    <source>
        <strain evidence="2 3">MJ1a</strain>
    </source>
</reference>
<gene>
    <name evidence="2" type="ORF">FPZ42_12290</name>
</gene>
<accession>A0A563U189</accession>
<dbReference type="AlphaFoldDB" id="A0A563U189"/>
<dbReference type="OrthoDB" id="9815829at2"/>